<evidence type="ECO:0000256" key="2">
    <source>
        <dbReference type="ARBA" id="ARBA00023125"/>
    </source>
</evidence>
<dbReference type="GO" id="GO:0000976">
    <property type="term" value="F:transcription cis-regulatory region binding"/>
    <property type="evidence" value="ECO:0007669"/>
    <property type="project" value="TreeGrafter"/>
</dbReference>
<evidence type="ECO:0000313" key="6">
    <source>
        <dbReference type="EMBL" id="ODQ95111.1"/>
    </source>
</evidence>
<dbReference type="Pfam" id="PF00440">
    <property type="entry name" value="TetR_N"/>
    <property type="match status" value="1"/>
</dbReference>
<dbReference type="GO" id="GO:0045892">
    <property type="term" value="P:negative regulation of DNA-templated transcription"/>
    <property type="evidence" value="ECO:0007669"/>
    <property type="project" value="InterPro"/>
</dbReference>
<evidence type="ECO:0000256" key="3">
    <source>
        <dbReference type="ARBA" id="ARBA00023163"/>
    </source>
</evidence>
<dbReference type="SUPFAM" id="SSF48498">
    <property type="entry name" value="Tetracyclin repressor-like, C-terminal domain"/>
    <property type="match status" value="1"/>
</dbReference>
<dbReference type="InterPro" id="IPR036271">
    <property type="entry name" value="Tet_transcr_reg_TetR-rel_C_sf"/>
</dbReference>
<dbReference type="SUPFAM" id="SSF46689">
    <property type="entry name" value="Homeodomain-like"/>
    <property type="match status" value="1"/>
</dbReference>
<feature type="domain" description="HTH tetR-type" evidence="5">
    <location>
        <begin position="6"/>
        <end position="66"/>
    </location>
</feature>
<dbReference type="PANTHER" id="PTHR30055:SF151">
    <property type="entry name" value="TRANSCRIPTIONAL REGULATORY PROTEIN"/>
    <property type="match status" value="1"/>
</dbReference>
<evidence type="ECO:0000259" key="5">
    <source>
        <dbReference type="PROSITE" id="PS50977"/>
    </source>
</evidence>
<accession>A0A1E3RZ64</accession>
<keyword evidence="2 4" id="KW-0238">DNA-binding</keyword>
<evidence type="ECO:0000313" key="7">
    <source>
        <dbReference type="Proteomes" id="UP000094243"/>
    </source>
</evidence>
<sequence length="207" mass="22792">MPRPKSLTSEEIATAALAVIDRGGLAALSIRAVAAELGVGTMSLYRYFADREQLEGYVVDLVFASISTDLPARSSWTKRVETLLQRLRDAVADHPAVVPLLLTHRFTAESAMPWSEQLMSALAKAGFDGKHRFLAFRLLTSYVIGVVQSEHFGVLPLAGQPIEAERHEREYPLLAENAPYARNAVSDEEFRWGLAIVLNGLEATIED</sequence>
<comment type="caution">
    <text evidence="6">The sequence shown here is derived from an EMBL/GenBank/DDBJ whole genome shotgun (WGS) entry which is preliminary data.</text>
</comment>
<dbReference type="InterPro" id="IPR009057">
    <property type="entry name" value="Homeodomain-like_sf"/>
</dbReference>
<dbReference type="PROSITE" id="PS50977">
    <property type="entry name" value="HTH_TETR_2"/>
    <property type="match status" value="1"/>
</dbReference>
<evidence type="ECO:0000256" key="1">
    <source>
        <dbReference type="ARBA" id="ARBA00023015"/>
    </source>
</evidence>
<keyword evidence="1" id="KW-0805">Transcription regulation</keyword>
<dbReference type="GO" id="GO:0003700">
    <property type="term" value="F:DNA-binding transcription factor activity"/>
    <property type="evidence" value="ECO:0007669"/>
    <property type="project" value="TreeGrafter"/>
</dbReference>
<proteinExistence type="predicted"/>
<evidence type="ECO:0000256" key="4">
    <source>
        <dbReference type="PROSITE-ProRule" id="PRU00335"/>
    </source>
</evidence>
<organism evidence="6 7">
    <name type="scientific">Mycolicibacterium holsaticum</name>
    <dbReference type="NCBI Taxonomy" id="152142"/>
    <lineage>
        <taxon>Bacteria</taxon>
        <taxon>Bacillati</taxon>
        <taxon>Actinomycetota</taxon>
        <taxon>Actinomycetes</taxon>
        <taxon>Mycobacteriales</taxon>
        <taxon>Mycobacteriaceae</taxon>
        <taxon>Mycolicibacterium</taxon>
    </lineage>
</organism>
<feature type="DNA-binding region" description="H-T-H motif" evidence="4">
    <location>
        <begin position="29"/>
        <end position="48"/>
    </location>
</feature>
<name>A0A1E3RZ64_9MYCO</name>
<dbReference type="InterPro" id="IPR001647">
    <property type="entry name" value="HTH_TetR"/>
</dbReference>
<dbReference type="PANTHER" id="PTHR30055">
    <property type="entry name" value="HTH-TYPE TRANSCRIPTIONAL REGULATOR RUTR"/>
    <property type="match status" value="1"/>
</dbReference>
<dbReference type="EMBL" id="MIGZ01000025">
    <property type="protein sequence ID" value="ODQ95111.1"/>
    <property type="molecule type" value="Genomic_DNA"/>
</dbReference>
<protein>
    <recommendedName>
        <fullName evidence="5">HTH tetR-type domain-containing protein</fullName>
    </recommendedName>
</protein>
<keyword evidence="3" id="KW-0804">Transcription</keyword>
<gene>
    <name evidence="6" type="ORF">BHQ17_06470</name>
</gene>
<dbReference type="Proteomes" id="UP000094243">
    <property type="component" value="Unassembled WGS sequence"/>
</dbReference>
<keyword evidence="7" id="KW-1185">Reference proteome</keyword>
<dbReference type="OrthoDB" id="329481at2"/>
<dbReference type="InterPro" id="IPR050109">
    <property type="entry name" value="HTH-type_TetR-like_transc_reg"/>
</dbReference>
<dbReference type="AlphaFoldDB" id="A0A1E3RZ64"/>
<dbReference type="Gene3D" id="1.10.357.10">
    <property type="entry name" value="Tetracycline Repressor, domain 2"/>
    <property type="match status" value="1"/>
</dbReference>
<dbReference type="RefSeq" id="WP_069404395.1">
    <property type="nucleotide sequence ID" value="NZ_JBHRZJ010000002.1"/>
</dbReference>
<dbReference type="Pfam" id="PF02909">
    <property type="entry name" value="TetR_C_1"/>
    <property type="match status" value="1"/>
</dbReference>
<dbReference type="Gene3D" id="1.10.10.60">
    <property type="entry name" value="Homeodomain-like"/>
    <property type="match status" value="1"/>
</dbReference>
<dbReference type="InterPro" id="IPR004111">
    <property type="entry name" value="Repressor_TetR_C"/>
</dbReference>
<reference evidence="7" key="1">
    <citation type="submission" date="2016-09" db="EMBL/GenBank/DDBJ databases">
        <authorList>
            <person name="Greninger A.L."/>
            <person name="Jerome K.R."/>
            <person name="Mcnair B."/>
            <person name="Wallis C."/>
            <person name="Fang F."/>
        </authorList>
    </citation>
    <scope>NUCLEOTIDE SEQUENCE [LARGE SCALE GENOMIC DNA]</scope>
    <source>
        <strain evidence="7">M7</strain>
    </source>
</reference>